<keyword evidence="6" id="KW-1185">Reference proteome</keyword>
<dbReference type="GO" id="GO:0042742">
    <property type="term" value="P:defense response to bacterium"/>
    <property type="evidence" value="ECO:0007669"/>
    <property type="project" value="UniProtKB-KW"/>
</dbReference>
<dbReference type="Pfam" id="PF16754">
    <property type="entry name" value="Pesticin"/>
    <property type="match status" value="1"/>
</dbReference>
<dbReference type="InterPro" id="IPR023347">
    <property type="entry name" value="Lysozyme_dom_sf"/>
</dbReference>
<sequence>MSSSQSGVTIATGFDLGARGLGDLRTLGLPDVLIGKLTPYLGNKTVTAKLYLDRHPFRSRWRRSCAHDAATHFPKSPAPPARNSLTETPRSAALPRRGEVLP</sequence>
<dbReference type="GO" id="GO:0031640">
    <property type="term" value="P:killing of cells of another organism"/>
    <property type="evidence" value="ECO:0007669"/>
    <property type="project" value="UniProtKB-KW"/>
</dbReference>
<keyword evidence="2" id="KW-0081">Bacteriolytic enzyme</keyword>
<dbReference type="Gene3D" id="1.10.530.40">
    <property type="match status" value="1"/>
</dbReference>
<evidence type="ECO:0000259" key="4">
    <source>
        <dbReference type="Pfam" id="PF16754"/>
    </source>
</evidence>
<dbReference type="BioCyc" id="SCEL448385:SCE_RS50255-MONOMER"/>
<keyword evidence="1" id="KW-0929">Antimicrobial</keyword>
<dbReference type="eggNOG" id="COG3409">
    <property type="taxonomic scope" value="Bacteria"/>
</dbReference>
<accession>A9GHP0</accession>
<reference evidence="5 6" key="1">
    <citation type="journal article" date="2007" name="Nat. Biotechnol.">
        <title>Complete genome sequence of the myxobacterium Sorangium cellulosum.</title>
        <authorList>
            <person name="Schneiker S."/>
            <person name="Perlova O."/>
            <person name="Kaiser O."/>
            <person name="Gerth K."/>
            <person name="Alici A."/>
            <person name="Altmeyer M.O."/>
            <person name="Bartels D."/>
            <person name="Bekel T."/>
            <person name="Beyer S."/>
            <person name="Bode E."/>
            <person name="Bode H.B."/>
            <person name="Bolten C.J."/>
            <person name="Choudhuri J.V."/>
            <person name="Doss S."/>
            <person name="Elnakady Y.A."/>
            <person name="Frank B."/>
            <person name="Gaigalat L."/>
            <person name="Goesmann A."/>
            <person name="Groeger C."/>
            <person name="Gross F."/>
            <person name="Jelsbak L."/>
            <person name="Jelsbak L."/>
            <person name="Kalinowski J."/>
            <person name="Kegler C."/>
            <person name="Knauber T."/>
            <person name="Konietzny S."/>
            <person name="Kopp M."/>
            <person name="Krause L."/>
            <person name="Krug D."/>
            <person name="Linke B."/>
            <person name="Mahmud T."/>
            <person name="Martinez-Arias R."/>
            <person name="McHardy A.C."/>
            <person name="Merai M."/>
            <person name="Meyer F."/>
            <person name="Mormann S."/>
            <person name="Munoz-Dorado J."/>
            <person name="Perez J."/>
            <person name="Pradella S."/>
            <person name="Rachid S."/>
            <person name="Raddatz G."/>
            <person name="Rosenau F."/>
            <person name="Rueckert C."/>
            <person name="Sasse F."/>
            <person name="Scharfe M."/>
            <person name="Schuster S.C."/>
            <person name="Suen G."/>
            <person name="Treuner-Lange A."/>
            <person name="Velicer G.J."/>
            <person name="Vorholter F.-J."/>
            <person name="Weissman K.J."/>
            <person name="Welch R.D."/>
            <person name="Wenzel S.C."/>
            <person name="Whitworth D.E."/>
            <person name="Wilhelm S."/>
            <person name="Wittmann C."/>
            <person name="Bloecker H."/>
            <person name="Puehler A."/>
            <person name="Mueller R."/>
        </authorList>
    </citation>
    <scope>NUCLEOTIDE SEQUENCE [LARGE SCALE GENOMIC DNA]</scope>
    <source>
        <strain evidence="6">So ce56</strain>
    </source>
</reference>
<evidence type="ECO:0000256" key="3">
    <source>
        <dbReference type="SAM" id="MobiDB-lite"/>
    </source>
</evidence>
<feature type="domain" description="Pesticin C-terminal" evidence="4">
    <location>
        <begin position="4"/>
        <end position="57"/>
    </location>
</feature>
<gene>
    <name evidence="5" type="ordered locus">sce9351</name>
</gene>
<dbReference type="Proteomes" id="UP000002139">
    <property type="component" value="Chromosome"/>
</dbReference>
<protein>
    <recommendedName>
        <fullName evidence="4">Pesticin C-terminal domain-containing protein</fullName>
    </recommendedName>
</protein>
<dbReference type="KEGG" id="scl:sce9351"/>
<organism evidence="5 6">
    <name type="scientific">Sorangium cellulosum (strain So ce56)</name>
    <name type="common">Polyangium cellulosum (strain So ce56)</name>
    <dbReference type="NCBI Taxonomy" id="448385"/>
    <lineage>
        <taxon>Bacteria</taxon>
        <taxon>Pseudomonadati</taxon>
        <taxon>Myxococcota</taxon>
        <taxon>Polyangia</taxon>
        <taxon>Polyangiales</taxon>
        <taxon>Polyangiaceae</taxon>
        <taxon>Sorangium</taxon>
    </lineage>
</organism>
<dbReference type="STRING" id="448385.sce9351"/>
<dbReference type="InterPro" id="IPR031922">
    <property type="entry name" value="Pesticin_C"/>
</dbReference>
<evidence type="ECO:0000256" key="1">
    <source>
        <dbReference type="ARBA" id="ARBA00022529"/>
    </source>
</evidence>
<proteinExistence type="predicted"/>
<dbReference type="EMBL" id="AM746676">
    <property type="protein sequence ID" value="CAN99524.1"/>
    <property type="molecule type" value="Genomic_DNA"/>
</dbReference>
<dbReference type="AlphaFoldDB" id="A9GHP0"/>
<evidence type="ECO:0000313" key="5">
    <source>
        <dbReference type="EMBL" id="CAN99524.1"/>
    </source>
</evidence>
<evidence type="ECO:0000256" key="2">
    <source>
        <dbReference type="ARBA" id="ARBA00022638"/>
    </source>
</evidence>
<name>A9GHP0_SORC5</name>
<dbReference type="GO" id="GO:0003796">
    <property type="term" value="F:lysozyme activity"/>
    <property type="evidence" value="ECO:0007669"/>
    <property type="project" value="InterPro"/>
</dbReference>
<feature type="region of interest" description="Disordered" evidence="3">
    <location>
        <begin position="68"/>
        <end position="102"/>
    </location>
</feature>
<evidence type="ECO:0000313" key="6">
    <source>
        <dbReference type="Proteomes" id="UP000002139"/>
    </source>
</evidence>
<dbReference type="HOGENOM" id="CLU_2275612_0_0_7"/>